<accession>A0A1G2U4C1</accession>
<organism evidence="13 14">
    <name type="scientific">Candidatus Zambryskibacteria bacterium RIFCSPLOWO2_01_FULL_45_21</name>
    <dbReference type="NCBI Taxonomy" id="1802761"/>
    <lineage>
        <taxon>Bacteria</taxon>
        <taxon>Candidatus Zambryskiibacteriota</taxon>
    </lineage>
</organism>
<keyword evidence="3 9" id="KW-0963">Cytoplasm</keyword>
<keyword evidence="4 9" id="KW-0808">Transferase</keyword>
<dbReference type="Gene3D" id="3.10.150.10">
    <property type="entry name" value="DNA Polymerase III, subunit A, domain 2"/>
    <property type="match status" value="1"/>
</dbReference>
<dbReference type="PANTHER" id="PTHR30478">
    <property type="entry name" value="DNA POLYMERASE III SUBUNIT BETA"/>
    <property type="match status" value="1"/>
</dbReference>
<feature type="domain" description="DNA polymerase III beta sliding clamp central" evidence="11">
    <location>
        <begin position="130"/>
        <end position="243"/>
    </location>
</feature>
<dbReference type="GO" id="GO:0003677">
    <property type="term" value="F:DNA binding"/>
    <property type="evidence" value="ECO:0007669"/>
    <property type="project" value="UniProtKB-UniRule"/>
</dbReference>
<evidence type="ECO:0000256" key="8">
    <source>
        <dbReference type="ARBA" id="ARBA00023125"/>
    </source>
</evidence>
<comment type="subcellular location">
    <subcellularLocation>
        <location evidence="1 9">Cytoplasm</location>
    </subcellularLocation>
</comment>
<evidence type="ECO:0000256" key="6">
    <source>
        <dbReference type="ARBA" id="ARBA00022705"/>
    </source>
</evidence>
<name>A0A1G2U4C1_9BACT</name>
<dbReference type="GO" id="GO:0005737">
    <property type="term" value="C:cytoplasm"/>
    <property type="evidence" value="ECO:0007669"/>
    <property type="project" value="UniProtKB-SubCell"/>
</dbReference>
<feature type="domain" description="DNA polymerase III beta sliding clamp C-terminal" evidence="12">
    <location>
        <begin position="246"/>
        <end position="365"/>
    </location>
</feature>
<evidence type="ECO:0000256" key="9">
    <source>
        <dbReference type="PIRNR" id="PIRNR000804"/>
    </source>
</evidence>
<comment type="similarity">
    <text evidence="2 9">Belongs to the beta sliding clamp family.</text>
</comment>
<comment type="caution">
    <text evidence="13">The sequence shown here is derived from an EMBL/GenBank/DDBJ whole genome shotgun (WGS) entry which is preliminary data.</text>
</comment>
<dbReference type="SUPFAM" id="SSF55979">
    <property type="entry name" value="DNA clamp"/>
    <property type="match status" value="3"/>
</dbReference>
<evidence type="ECO:0000313" key="13">
    <source>
        <dbReference type="EMBL" id="OHB04346.1"/>
    </source>
</evidence>
<protein>
    <recommendedName>
        <fullName evidence="9">Beta sliding clamp</fullName>
    </recommendedName>
</protein>
<feature type="domain" description="DNA polymerase III beta sliding clamp N-terminal" evidence="10">
    <location>
        <begin position="1"/>
        <end position="119"/>
    </location>
</feature>
<gene>
    <name evidence="13" type="ORF">A3B14_02670</name>
</gene>
<dbReference type="InterPro" id="IPR046938">
    <property type="entry name" value="DNA_clamp_sf"/>
</dbReference>
<comment type="function">
    <text evidence="9">Confers DNA tethering and processivity to DNA polymerases and other proteins. Acts as a clamp, forming a ring around DNA (a reaction catalyzed by the clamp-loading complex) which diffuses in an ATP-independent manner freely and bidirectionally along dsDNA. Initially characterized for its ability to contact the catalytic subunit of DNA polymerase III (Pol III), a complex, multichain enzyme responsible for most of the replicative synthesis in bacteria; Pol III exhibits 3'-5' exonuclease proofreading activity. The beta chain is required for initiation of replication as well as for processivity of DNA replication.</text>
</comment>
<dbReference type="SMART" id="SM00480">
    <property type="entry name" value="POL3Bc"/>
    <property type="match status" value="1"/>
</dbReference>
<evidence type="ECO:0000259" key="11">
    <source>
        <dbReference type="Pfam" id="PF02767"/>
    </source>
</evidence>
<evidence type="ECO:0000256" key="7">
    <source>
        <dbReference type="ARBA" id="ARBA00022932"/>
    </source>
</evidence>
<dbReference type="Proteomes" id="UP000176800">
    <property type="component" value="Unassembled WGS sequence"/>
</dbReference>
<evidence type="ECO:0000256" key="1">
    <source>
        <dbReference type="ARBA" id="ARBA00004496"/>
    </source>
</evidence>
<keyword evidence="5 9" id="KW-0548">Nucleotidyltransferase</keyword>
<comment type="subunit">
    <text evidence="9">Forms a ring-shaped head-to-tail homodimer around DNA.</text>
</comment>
<dbReference type="CDD" id="cd00140">
    <property type="entry name" value="beta_clamp"/>
    <property type="match status" value="1"/>
</dbReference>
<keyword evidence="6 9" id="KW-0235">DNA replication</keyword>
<evidence type="ECO:0000259" key="12">
    <source>
        <dbReference type="Pfam" id="PF02768"/>
    </source>
</evidence>
<dbReference type="InterPro" id="IPR022634">
    <property type="entry name" value="DNA_polIII_beta_N"/>
</dbReference>
<dbReference type="AlphaFoldDB" id="A0A1G2U4C1"/>
<dbReference type="PIRSF" id="PIRSF000804">
    <property type="entry name" value="DNA_pol_III_b"/>
    <property type="match status" value="1"/>
</dbReference>
<evidence type="ECO:0000313" key="14">
    <source>
        <dbReference type="Proteomes" id="UP000176800"/>
    </source>
</evidence>
<evidence type="ECO:0000256" key="2">
    <source>
        <dbReference type="ARBA" id="ARBA00010752"/>
    </source>
</evidence>
<dbReference type="GO" id="GO:0006271">
    <property type="term" value="P:DNA strand elongation involved in DNA replication"/>
    <property type="evidence" value="ECO:0007669"/>
    <property type="project" value="TreeGrafter"/>
</dbReference>
<dbReference type="GO" id="GO:0003887">
    <property type="term" value="F:DNA-directed DNA polymerase activity"/>
    <property type="evidence" value="ECO:0007669"/>
    <property type="project" value="UniProtKB-UniRule"/>
</dbReference>
<dbReference type="InterPro" id="IPR022637">
    <property type="entry name" value="DNA_polIII_beta_cen"/>
</dbReference>
<dbReference type="Pfam" id="PF02767">
    <property type="entry name" value="DNA_pol3_beta_2"/>
    <property type="match status" value="1"/>
</dbReference>
<dbReference type="InterPro" id="IPR022635">
    <property type="entry name" value="DNA_polIII_beta_C"/>
</dbReference>
<sequence length="367" mass="41067">MKLECLKDKLNEIIYKAEKMTGKNPTLPVLSSILIEAKNNSLLVKATNLDLGIEMEIPAKVYKTGKCAVPASVFSSFISSFQDEKNISLELENNVLVVSIGKATAKINTVPYDDFPIIPKLSKESATPLDPQSFVKGLRSVWYSASPSSIKPEISSVYIYRDGNDSIVFVATDSFRLAEKRIKIKKIKDFESVLIPFKNVPEIIRVLESNTKDVFISSENGQIAFFLESAYLVSRIIDGTFPDYQQIIPKESKTEVIVLKQDILNTLKTAHVFSDSFNQINLNISSGKKRFEIKTKNSAVGESENNLDAVFRGEDLVINFNYKYIFDCFQSIDSDSVSLSFNGLSKPLVIQGVSDKTFLYLVMPMNK</sequence>
<dbReference type="GO" id="GO:0008408">
    <property type="term" value="F:3'-5' exonuclease activity"/>
    <property type="evidence" value="ECO:0007669"/>
    <property type="project" value="InterPro"/>
</dbReference>
<proteinExistence type="inferred from homology"/>
<keyword evidence="7 9" id="KW-0239">DNA-directed DNA polymerase</keyword>
<evidence type="ECO:0000259" key="10">
    <source>
        <dbReference type="Pfam" id="PF00712"/>
    </source>
</evidence>
<evidence type="ECO:0000256" key="4">
    <source>
        <dbReference type="ARBA" id="ARBA00022679"/>
    </source>
</evidence>
<dbReference type="Pfam" id="PF02768">
    <property type="entry name" value="DNA_pol3_beta_3"/>
    <property type="match status" value="1"/>
</dbReference>
<evidence type="ECO:0000256" key="3">
    <source>
        <dbReference type="ARBA" id="ARBA00022490"/>
    </source>
</evidence>
<keyword evidence="8" id="KW-0238">DNA-binding</keyword>
<dbReference type="PANTHER" id="PTHR30478:SF0">
    <property type="entry name" value="BETA SLIDING CLAMP"/>
    <property type="match status" value="1"/>
</dbReference>
<dbReference type="NCBIfam" id="TIGR00663">
    <property type="entry name" value="dnan"/>
    <property type="match status" value="1"/>
</dbReference>
<reference evidence="13 14" key="1">
    <citation type="journal article" date="2016" name="Nat. Commun.">
        <title>Thousands of microbial genomes shed light on interconnected biogeochemical processes in an aquifer system.</title>
        <authorList>
            <person name="Anantharaman K."/>
            <person name="Brown C.T."/>
            <person name="Hug L.A."/>
            <person name="Sharon I."/>
            <person name="Castelle C.J."/>
            <person name="Probst A.J."/>
            <person name="Thomas B.C."/>
            <person name="Singh A."/>
            <person name="Wilkins M.J."/>
            <person name="Karaoz U."/>
            <person name="Brodie E.L."/>
            <person name="Williams K.H."/>
            <person name="Hubbard S.S."/>
            <person name="Banfield J.F."/>
        </authorList>
    </citation>
    <scope>NUCLEOTIDE SEQUENCE [LARGE SCALE GENOMIC DNA]</scope>
</reference>
<dbReference type="InterPro" id="IPR001001">
    <property type="entry name" value="DNA_polIII_beta"/>
</dbReference>
<dbReference type="Pfam" id="PF00712">
    <property type="entry name" value="DNA_pol3_beta"/>
    <property type="match status" value="1"/>
</dbReference>
<evidence type="ECO:0000256" key="5">
    <source>
        <dbReference type="ARBA" id="ARBA00022695"/>
    </source>
</evidence>
<dbReference type="EMBL" id="MHWE01000008">
    <property type="protein sequence ID" value="OHB04346.1"/>
    <property type="molecule type" value="Genomic_DNA"/>
</dbReference>
<dbReference type="GO" id="GO:0009360">
    <property type="term" value="C:DNA polymerase III complex"/>
    <property type="evidence" value="ECO:0007669"/>
    <property type="project" value="InterPro"/>
</dbReference>
<dbReference type="Gene3D" id="3.70.10.10">
    <property type="match status" value="1"/>
</dbReference>